<keyword evidence="1" id="KW-1133">Transmembrane helix</keyword>
<evidence type="ECO:0000313" key="2">
    <source>
        <dbReference type="EMBL" id="RDB31682.1"/>
    </source>
</evidence>
<organism evidence="2 3">
    <name type="scientific">Candidatus Similichlamydia laticola</name>
    <dbReference type="NCBI Taxonomy" id="2170265"/>
    <lineage>
        <taxon>Bacteria</taxon>
        <taxon>Pseudomonadati</taxon>
        <taxon>Chlamydiota</taxon>
        <taxon>Chlamydiia</taxon>
        <taxon>Parachlamydiales</taxon>
        <taxon>Candidatus Parilichlamydiaceae</taxon>
        <taxon>Candidatus Similichlamydia</taxon>
    </lineage>
</organism>
<keyword evidence="1" id="KW-0472">Membrane</keyword>
<evidence type="ECO:0000256" key="1">
    <source>
        <dbReference type="SAM" id="Phobius"/>
    </source>
</evidence>
<dbReference type="AlphaFoldDB" id="A0A369KDJ7"/>
<keyword evidence="1" id="KW-0812">Transmembrane</keyword>
<accession>A0A369KDJ7</accession>
<feature type="transmembrane region" description="Helical" evidence="1">
    <location>
        <begin position="103"/>
        <end position="130"/>
    </location>
</feature>
<proteinExistence type="predicted"/>
<comment type="caution">
    <text evidence="2">The sequence shown here is derived from an EMBL/GenBank/DDBJ whole genome shotgun (WGS) entry which is preliminary data.</text>
</comment>
<evidence type="ECO:0000313" key="3">
    <source>
        <dbReference type="Proteomes" id="UP000253816"/>
    </source>
</evidence>
<protein>
    <submittedName>
        <fullName evidence="2">Uncharacterized protein</fullName>
    </submittedName>
</protein>
<gene>
    <name evidence="2" type="ORF">HAT2_00190</name>
</gene>
<reference evidence="2 3" key="1">
    <citation type="submission" date="2018-07" db="EMBL/GenBank/DDBJ databases">
        <title>Comparative genomics of the Candidatus Parilichlamydiaceae reveals evidence of convergent evolution and genome reduction in the phylum Chlamydiae.</title>
        <authorList>
            <person name="Taylor-Brown A."/>
            <person name="Polkinghorne A."/>
        </authorList>
    </citation>
    <scope>NUCLEOTIDE SEQUENCE [LARGE SCALE GENOMIC DNA]</scope>
    <source>
        <strain evidence="2 3">Hat2</strain>
    </source>
</reference>
<name>A0A369KDJ7_9BACT</name>
<feature type="transmembrane region" description="Helical" evidence="1">
    <location>
        <begin position="62"/>
        <end position="82"/>
    </location>
</feature>
<sequence>MSQIKYHHSAAMTKLCSRASLRDLKEKIRQTTIPFVSSAILGTNLRSLSHVAMSMNDTRARYISVITFSLFFFFSGILYDYCGYSFPEKIQKIFQMISFRTSFPIFSILFSAFISISQGWAIINCVSLLISGSFPLPYFFGLLAYIIASYFAQRSNFDPFGSIMRDSMLSKTQASTDRIEPSLRTAPPTSVFLCVLMQLLAVTAYLFCHNIYLPPR</sequence>
<keyword evidence="3" id="KW-1185">Reference proteome</keyword>
<dbReference type="EMBL" id="QQBG01000009">
    <property type="protein sequence ID" value="RDB31682.1"/>
    <property type="molecule type" value="Genomic_DNA"/>
</dbReference>
<feature type="transmembrane region" description="Helical" evidence="1">
    <location>
        <begin position="191"/>
        <end position="212"/>
    </location>
</feature>
<dbReference type="Proteomes" id="UP000253816">
    <property type="component" value="Unassembled WGS sequence"/>
</dbReference>
<dbReference type="RefSeq" id="WP_114544163.1">
    <property type="nucleotide sequence ID" value="NZ_QQBG01000009.1"/>
</dbReference>
<feature type="transmembrane region" description="Helical" evidence="1">
    <location>
        <begin position="136"/>
        <end position="152"/>
    </location>
</feature>